<dbReference type="EMBL" id="ON704650">
    <property type="protein sequence ID" value="UZE89809.1"/>
    <property type="molecule type" value="Genomic_DNA"/>
</dbReference>
<dbReference type="Proteomes" id="UP001264959">
    <property type="component" value="Segment"/>
</dbReference>
<dbReference type="Pfam" id="PF10845">
    <property type="entry name" value="DUF2576"/>
    <property type="match status" value="1"/>
</dbReference>
<name>A0A9E7Y757_9ABAC</name>
<accession>A0A9E7Y757</accession>
<organism evidence="1 2">
    <name type="scientific">Parapoynx stagnalis nucleopolyhedrovirus</name>
    <dbReference type="NCBI Taxonomy" id="2993413"/>
    <lineage>
        <taxon>Viruses</taxon>
        <taxon>Viruses incertae sedis</taxon>
        <taxon>Naldaviricetes</taxon>
        <taxon>Lefavirales</taxon>
        <taxon>Baculoviridae</taxon>
        <taxon>Alphabaculovirus</taxon>
        <taxon>Alphabaculovirus pastagnalis</taxon>
    </lineage>
</organism>
<dbReference type="InterPro" id="IPR022556">
    <property type="entry name" value="AcMNPV_Orf5"/>
</dbReference>
<keyword evidence="2" id="KW-1185">Reference proteome</keyword>
<protein>
    <submittedName>
        <fullName evidence="1">Uncharacterized protein</fullName>
    </submittedName>
</protein>
<proteinExistence type="predicted"/>
<evidence type="ECO:0000313" key="2">
    <source>
        <dbReference type="Proteomes" id="UP001264959"/>
    </source>
</evidence>
<sequence length="108" mass="12407">MFRTFNTTSTSNVRRYDTSQDQIRNEINTLRHNMHDLCTRTSTNFDCNKFLTSDTGDKMVIANSGSVGVPVEFVNTNKINSDRLLVESVPLRETRLNRNKYGECVVQQ</sequence>
<reference evidence="1" key="1">
    <citation type="journal article" date="2022" name="Viruses">
        <title>The Parapoynx stagnalis Nucleopolyhedrovirus (PastNPV), a Divergent Member of the Alphabaculovirus Group I Clade, Encodes a Homolog of Ran GTPase.</title>
        <authorList>
            <person name="Harrison R.L."/>
            <person name="Rowley D.L."/>
        </authorList>
    </citation>
    <scope>NUCLEOTIDE SEQUENCE</scope>
    <source>
        <strain evidence="1">BCIPV-473</strain>
    </source>
</reference>
<evidence type="ECO:0000313" key="1">
    <source>
        <dbReference type="EMBL" id="UZE89809.1"/>
    </source>
</evidence>